<feature type="domain" description="SusD-like N-terminal" evidence="7">
    <location>
        <begin position="22"/>
        <end position="230"/>
    </location>
</feature>
<dbReference type="Gene3D" id="1.25.40.390">
    <property type="match status" value="1"/>
</dbReference>
<name>A0ABX7SRM5_9FLAO</name>
<dbReference type="Pfam" id="PF14322">
    <property type="entry name" value="SusD-like_3"/>
    <property type="match status" value="1"/>
</dbReference>
<comment type="subcellular location">
    <subcellularLocation>
        <location evidence="1">Cell outer membrane</location>
    </subcellularLocation>
</comment>
<evidence type="ECO:0000256" key="4">
    <source>
        <dbReference type="ARBA" id="ARBA00023136"/>
    </source>
</evidence>
<evidence type="ECO:0000256" key="1">
    <source>
        <dbReference type="ARBA" id="ARBA00004442"/>
    </source>
</evidence>
<evidence type="ECO:0000259" key="7">
    <source>
        <dbReference type="Pfam" id="PF14322"/>
    </source>
</evidence>
<evidence type="ECO:0000256" key="3">
    <source>
        <dbReference type="ARBA" id="ARBA00022729"/>
    </source>
</evidence>
<evidence type="ECO:0000259" key="6">
    <source>
        <dbReference type="Pfam" id="PF07980"/>
    </source>
</evidence>
<keyword evidence="5" id="KW-0998">Cell outer membrane</keyword>
<dbReference type="Proteomes" id="UP000663935">
    <property type="component" value="Chromosome"/>
</dbReference>
<keyword evidence="4" id="KW-0472">Membrane</keyword>
<evidence type="ECO:0000256" key="2">
    <source>
        <dbReference type="ARBA" id="ARBA00006275"/>
    </source>
</evidence>
<sequence>MRVFKIYFLFAILMFSCESPDDFLDVIPTDKVIPTTVEDFDKLMNNPLISRSRQENISFMDPDVFMSEVSFGSITGDNVNINAYTWQSELYNITENDPDYNETYQFIHISNQVLADIDEASLGVFNENNRQNIKAEAYAQRAMEYFLAVTEYAPAYNPENTTTPAIPMPLKVDLQALLSKSSIGEVYNQIIADLNRSLDLFSIDYPAINETANFRPGVASIYALLAEVYLFMGDFEQSKINSNKALDLYNYLYDWNEIDFIDPSNPWQGYNINDFQFSTLNKSVIWNRGHRSDYQNPFQLYHPDLEALYDKDNDRRWYLRSTQTSFGDQDVSPYYIYLFSRSETNVGLTTSRLLLTNAEAKARTNDGTGAIAALNTLLEKRISNFTPLTHVDNPTTLLTIKNERRKELHGTALNVFDQKRYRIYGDNVPTYTRTNPETGETFTLEPGGNGYRVNIPAKVRELNPNLN</sequence>
<dbReference type="SUPFAM" id="SSF48452">
    <property type="entry name" value="TPR-like"/>
    <property type="match status" value="1"/>
</dbReference>
<reference evidence="8 9" key="1">
    <citation type="submission" date="2021-03" db="EMBL/GenBank/DDBJ databases">
        <title>Complete genome of Polaribacter_sp.G4M1.</title>
        <authorList>
            <person name="Jeong S.W."/>
            <person name="Bae J.W."/>
        </authorList>
    </citation>
    <scope>NUCLEOTIDE SEQUENCE [LARGE SCALE GENOMIC DNA]</scope>
    <source>
        <strain evidence="8 9">G4M1</strain>
    </source>
</reference>
<evidence type="ECO:0000313" key="8">
    <source>
        <dbReference type="EMBL" id="QTD36909.1"/>
    </source>
</evidence>
<protein>
    <submittedName>
        <fullName evidence="8">RagB/SusD family nutrient uptake outer membrane protein</fullName>
    </submittedName>
</protein>
<keyword evidence="9" id="KW-1185">Reference proteome</keyword>
<dbReference type="Pfam" id="PF07980">
    <property type="entry name" value="SusD_RagB"/>
    <property type="match status" value="1"/>
</dbReference>
<feature type="domain" description="RagB/SusD" evidence="6">
    <location>
        <begin position="353"/>
        <end position="427"/>
    </location>
</feature>
<dbReference type="InterPro" id="IPR012944">
    <property type="entry name" value="SusD_RagB_dom"/>
</dbReference>
<dbReference type="RefSeq" id="WP_207971086.1">
    <property type="nucleotide sequence ID" value="NZ_CP071795.1"/>
</dbReference>
<dbReference type="InterPro" id="IPR011990">
    <property type="entry name" value="TPR-like_helical_dom_sf"/>
</dbReference>
<proteinExistence type="inferred from homology"/>
<gene>
    <name evidence="8" type="ORF">JL193_12335</name>
</gene>
<dbReference type="EMBL" id="CP071795">
    <property type="protein sequence ID" value="QTD36909.1"/>
    <property type="molecule type" value="Genomic_DNA"/>
</dbReference>
<organism evidence="8 9">
    <name type="scientific">Polaribacter batillariae</name>
    <dbReference type="NCBI Taxonomy" id="2808900"/>
    <lineage>
        <taxon>Bacteria</taxon>
        <taxon>Pseudomonadati</taxon>
        <taxon>Bacteroidota</taxon>
        <taxon>Flavobacteriia</taxon>
        <taxon>Flavobacteriales</taxon>
        <taxon>Flavobacteriaceae</taxon>
    </lineage>
</organism>
<evidence type="ECO:0000313" key="9">
    <source>
        <dbReference type="Proteomes" id="UP000663935"/>
    </source>
</evidence>
<comment type="similarity">
    <text evidence="2">Belongs to the SusD family.</text>
</comment>
<dbReference type="PROSITE" id="PS51257">
    <property type="entry name" value="PROKAR_LIPOPROTEIN"/>
    <property type="match status" value="1"/>
</dbReference>
<accession>A0ABX7SRM5</accession>
<keyword evidence="3" id="KW-0732">Signal</keyword>
<evidence type="ECO:0000256" key="5">
    <source>
        <dbReference type="ARBA" id="ARBA00023237"/>
    </source>
</evidence>
<dbReference type="InterPro" id="IPR033985">
    <property type="entry name" value="SusD-like_N"/>
</dbReference>